<comment type="caution">
    <text evidence="9">The sequence shown here is derived from an EMBL/GenBank/DDBJ whole genome shotgun (WGS) entry which is preliminary data.</text>
</comment>
<dbReference type="GO" id="GO:0006508">
    <property type="term" value="P:proteolysis"/>
    <property type="evidence" value="ECO:0007669"/>
    <property type="project" value="UniProtKB-KW"/>
</dbReference>
<dbReference type="InterPro" id="IPR045175">
    <property type="entry name" value="M28_fam"/>
</dbReference>
<evidence type="ECO:0000256" key="4">
    <source>
        <dbReference type="ARBA" id="ARBA00022729"/>
    </source>
</evidence>
<dbReference type="GO" id="GO:0008235">
    <property type="term" value="F:metalloexopeptidase activity"/>
    <property type="evidence" value="ECO:0007669"/>
    <property type="project" value="InterPro"/>
</dbReference>
<feature type="signal peptide" evidence="7">
    <location>
        <begin position="1"/>
        <end position="20"/>
    </location>
</feature>
<dbReference type="RefSeq" id="WP_165143222.1">
    <property type="nucleotide sequence ID" value="NZ_JAALLT010000004.1"/>
</dbReference>
<dbReference type="SUPFAM" id="SSF52025">
    <property type="entry name" value="PA domain"/>
    <property type="match status" value="1"/>
</dbReference>
<organism evidence="9 10">
    <name type="scientific">Halalkalibaculum roseum</name>
    <dbReference type="NCBI Taxonomy" id="2709311"/>
    <lineage>
        <taxon>Bacteria</taxon>
        <taxon>Pseudomonadati</taxon>
        <taxon>Balneolota</taxon>
        <taxon>Balneolia</taxon>
        <taxon>Balneolales</taxon>
        <taxon>Balneolaceae</taxon>
        <taxon>Halalkalibaculum</taxon>
    </lineage>
</organism>
<dbReference type="GO" id="GO:0004177">
    <property type="term" value="F:aminopeptidase activity"/>
    <property type="evidence" value="ECO:0007669"/>
    <property type="project" value="UniProtKB-KW"/>
</dbReference>
<evidence type="ECO:0000256" key="6">
    <source>
        <dbReference type="ARBA" id="ARBA00022833"/>
    </source>
</evidence>
<feature type="domain" description="Peptidase M28" evidence="8">
    <location>
        <begin position="301"/>
        <end position="509"/>
    </location>
</feature>
<evidence type="ECO:0000313" key="10">
    <source>
        <dbReference type="Proteomes" id="UP000473278"/>
    </source>
</evidence>
<evidence type="ECO:0000256" key="7">
    <source>
        <dbReference type="SAM" id="SignalP"/>
    </source>
</evidence>
<dbReference type="Pfam" id="PF04389">
    <property type="entry name" value="Peptidase_M28"/>
    <property type="match status" value="1"/>
</dbReference>
<protein>
    <submittedName>
        <fullName evidence="9">M28 family peptidase</fullName>
    </submittedName>
</protein>
<evidence type="ECO:0000256" key="3">
    <source>
        <dbReference type="ARBA" id="ARBA00022723"/>
    </source>
</evidence>
<dbReference type="PANTHER" id="PTHR12147">
    <property type="entry name" value="METALLOPEPTIDASE M28 FAMILY MEMBER"/>
    <property type="match status" value="1"/>
</dbReference>
<dbReference type="Proteomes" id="UP000473278">
    <property type="component" value="Unassembled WGS sequence"/>
</dbReference>
<keyword evidence="10" id="KW-1185">Reference proteome</keyword>
<evidence type="ECO:0000256" key="5">
    <source>
        <dbReference type="ARBA" id="ARBA00022801"/>
    </source>
</evidence>
<dbReference type="GO" id="GO:0046872">
    <property type="term" value="F:metal ion binding"/>
    <property type="evidence" value="ECO:0007669"/>
    <property type="project" value="UniProtKB-KW"/>
</dbReference>
<proteinExistence type="predicted"/>
<keyword evidence="2" id="KW-0645">Protease</keyword>
<dbReference type="InterPro" id="IPR046450">
    <property type="entry name" value="PA_dom_sf"/>
</dbReference>
<evidence type="ECO:0000256" key="1">
    <source>
        <dbReference type="ARBA" id="ARBA00022438"/>
    </source>
</evidence>
<evidence type="ECO:0000259" key="8">
    <source>
        <dbReference type="Pfam" id="PF04389"/>
    </source>
</evidence>
<dbReference type="Gene3D" id="3.40.630.10">
    <property type="entry name" value="Zn peptidases"/>
    <property type="match status" value="1"/>
</dbReference>
<sequence>MIRQASILLLFTLAMTMACQQQLSVEQAAESITEQSLMEPIEVLSSDEFQGRSTGTIGEEKTVNYLTEKFEEMGLEGGMPDGSYTQDVPLIGQTTEQDAQVRITRNGSTVHEFDYYTDFMAWPSNLAENVSIEDAELVYVGYGIQAPEENWDDFKDTDVEGKILVVKNNDPNEDPGLFKGETRLYYGRYDYKYEKAREMGALGVLIVHTTPSAGYGWSVVANSWSRERFYLRGNEAMQNSPTEFNGWLTEEASTELFNSAGLDLEEQLQAAENRDFEPVAMNGLRLSLDLEASYRNKDAKNVLATIEGSDSDLKEQYMVFTAHHDHLGVTQPVEGDSINNGALDNAAGVSALLNMADAYKQIQGDLKRSVLFLVVGAEEVGLLGSSYWAEHPTVHPGNVTANINLDGMNVYGKTKDIVLVGYGRNSVSDVIEAEAEEEGRVVKPDPHPDRGYFYRSDHFPLAKKGIPAIFPNPGTEFVDKPEGYSATVDSLSDANYHSVNDEINEYWDLSGMVQNVRLYFEAGYEIINDTEMQSWQEGDEFQQARMEMIEAAPE</sequence>
<dbReference type="PANTHER" id="PTHR12147:SF56">
    <property type="entry name" value="AMINOPEPTIDASE YDR415C-RELATED"/>
    <property type="match status" value="1"/>
</dbReference>
<dbReference type="SUPFAM" id="SSF53187">
    <property type="entry name" value="Zn-dependent exopeptidases"/>
    <property type="match status" value="1"/>
</dbReference>
<keyword evidence="5" id="KW-0378">Hydrolase</keyword>
<name>A0A6M1TBZ5_9BACT</name>
<accession>A0A6M1TBZ5</accession>
<feature type="chain" id="PRO_5027115277" evidence="7">
    <location>
        <begin position="21"/>
        <end position="554"/>
    </location>
</feature>
<keyword evidence="4 7" id="KW-0732">Signal</keyword>
<dbReference type="EMBL" id="JAALLT010000004">
    <property type="protein sequence ID" value="NGP77643.1"/>
    <property type="molecule type" value="Genomic_DNA"/>
</dbReference>
<dbReference type="InterPro" id="IPR007484">
    <property type="entry name" value="Peptidase_M28"/>
</dbReference>
<gene>
    <name evidence="9" type="ORF">G3570_13425</name>
</gene>
<dbReference type="AlphaFoldDB" id="A0A6M1TBZ5"/>
<reference evidence="9 10" key="1">
    <citation type="submission" date="2020-02" db="EMBL/GenBank/DDBJ databases">
        <title>Balneolaceae bacterium YR4-1, complete genome.</title>
        <authorList>
            <person name="Li Y."/>
            <person name="Wu S."/>
        </authorList>
    </citation>
    <scope>NUCLEOTIDE SEQUENCE [LARGE SCALE GENOMIC DNA]</scope>
    <source>
        <strain evidence="9 10">YR4-1</strain>
    </source>
</reference>
<evidence type="ECO:0000313" key="9">
    <source>
        <dbReference type="EMBL" id="NGP77643.1"/>
    </source>
</evidence>
<keyword evidence="6" id="KW-0862">Zinc</keyword>
<dbReference type="PROSITE" id="PS51257">
    <property type="entry name" value="PROKAR_LIPOPROTEIN"/>
    <property type="match status" value="1"/>
</dbReference>
<dbReference type="Gene3D" id="3.50.30.30">
    <property type="match status" value="1"/>
</dbReference>
<keyword evidence="1" id="KW-0031">Aminopeptidase</keyword>
<evidence type="ECO:0000256" key="2">
    <source>
        <dbReference type="ARBA" id="ARBA00022670"/>
    </source>
</evidence>
<keyword evidence="3" id="KW-0479">Metal-binding</keyword>